<keyword evidence="13" id="KW-1185">Reference proteome</keyword>
<dbReference type="FunFam" id="1.20.200.10:FF:000008">
    <property type="entry name" value="Adenylosuccinate lyase"/>
    <property type="match status" value="1"/>
</dbReference>
<evidence type="ECO:0000313" key="13">
    <source>
        <dbReference type="Proteomes" id="UP000008963"/>
    </source>
</evidence>
<dbReference type="InterPro" id="IPR022761">
    <property type="entry name" value="Fumarate_lyase_N"/>
</dbReference>
<dbReference type="KEGG" id="bmx:BMS_2539"/>
<dbReference type="InterPro" id="IPR020557">
    <property type="entry name" value="Fumarate_lyase_CS"/>
</dbReference>
<dbReference type="InterPro" id="IPR004769">
    <property type="entry name" value="Pur_lyase"/>
</dbReference>
<dbReference type="GO" id="GO:0005829">
    <property type="term" value="C:cytosol"/>
    <property type="evidence" value="ECO:0007669"/>
    <property type="project" value="TreeGrafter"/>
</dbReference>
<dbReference type="PRINTS" id="PR00149">
    <property type="entry name" value="FUMRATELYASE"/>
</dbReference>
<dbReference type="InterPro" id="IPR008948">
    <property type="entry name" value="L-Aspartase-like"/>
</dbReference>
<dbReference type="PATRIC" id="fig|862908.3.peg.2424"/>
<comment type="catalytic activity">
    <reaction evidence="9">
        <text>N(6)-(1,2-dicarboxyethyl)-AMP = fumarate + AMP</text>
        <dbReference type="Rhea" id="RHEA:16853"/>
        <dbReference type="ChEBI" id="CHEBI:29806"/>
        <dbReference type="ChEBI" id="CHEBI:57567"/>
        <dbReference type="ChEBI" id="CHEBI:456215"/>
        <dbReference type="EC" id="4.3.2.2"/>
    </reaction>
    <physiologicalReaction direction="left-to-right" evidence="9">
        <dbReference type="Rhea" id="RHEA:16854"/>
    </physiologicalReaction>
</comment>
<dbReference type="Proteomes" id="UP000008963">
    <property type="component" value="Chromosome"/>
</dbReference>
<dbReference type="InterPro" id="IPR024083">
    <property type="entry name" value="Fumarase/histidase_N"/>
</dbReference>
<dbReference type="Gene3D" id="1.10.40.30">
    <property type="entry name" value="Fumarase/aspartase (C-terminal domain)"/>
    <property type="match status" value="1"/>
</dbReference>
<evidence type="ECO:0000313" key="12">
    <source>
        <dbReference type="EMBL" id="CBW27329.1"/>
    </source>
</evidence>
<evidence type="ECO:0000256" key="6">
    <source>
        <dbReference type="ARBA" id="ARBA00022755"/>
    </source>
</evidence>
<evidence type="ECO:0000256" key="8">
    <source>
        <dbReference type="ARBA" id="ARBA00024477"/>
    </source>
</evidence>
<accession>E1X5K8</accession>
<feature type="domain" description="Fumarate lyase N-terminal" evidence="11">
    <location>
        <begin position="12"/>
        <end position="282"/>
    </location>
</feature>
<dbReference type="GO" id="GO:0044208">
    <property type="term" value="P:'de novo' AMP biosynthetic process"/>
    <property type="evidence" value="ECO:0007669"/>
    <property type="project" value="UniProtKB-UniPathway"/>
</dbReference>
<dbReference type="PROSITE" id="PS00163">
    <property type="entry name" value="FUMARATE_LYASES"/>
    <property type="match status" value="1"/>
</dbReference>
<name>E1X5K8_HALMS</name>
<comment type="pathway">
    <text evidence="2">Purine metabolism; AMP biosynthesis via de novo pathway; AMP from IMP: step 2/2.</text>
</comment>
<dbReference type="PRINTS" id="PR00145">
    <property type="entry name" value="ARGSUCLYASE"/>
</dbReference>
<comment type="pathway">
    <text evidence="1">Purine metabolism; IMP biosynthesis via de novo pathway; 5-amino-1-(5-phospho-D-ribosyl)imidazole-4-carboxamide from 5-amino-1-(5-phospho-D-ribosyl)imidazole-4-carboxylate: step 2/2.</text>
</comment>
<evidence type="ECO:0000256" key="10">
    <source>
        <dbReference type="NCBIfam" id="TIGR00928"/>
    </source>
</evidence>
<dbReference type="EC" id="4.3.2.2" evidence="4 10"/>
<dbReference type="InterPro" id="IPR000362">
    <property type="entry name" value="Fumarate_lyase_fam"/>
</dbReference>
<dbReference type="EMBL" id="FQ312005">
    <property type="protein sequence ID" value="CBW27329.1"/>
    <property type="molecule type" value="Genomic_DNA"/>
</dbReference>
<protein>
    <recommendedName>
        <fullName evidence="5 10">Adenylosuccinate lyase</fullName>
        <ecNumber evidence="4 10">4.3.2.2</ecNumber>
    </recommendedName>
</protein>
<dbReference type="NCBIfam" id="TIGR00928">
    <property type="entry name" value="purB"/>
    <property type="match status" value="1"/>
</dbReference>
<dbReference type="GO" id="GO:0004018">
    <property type="term" value="F:N6-(1,2-dicarboxyethyl)AMP AMP-lyase (fumarate-forming) activity"/>
    <property type="evidence" value="ECO:0007669"/>
    <property type="project" value="UniProtKB-UniRule"/>
</dbReference>
<evidence type="ECO:0000259" key="11">
    <source>
        <dbReference type="Pfam" id="PF00206"/>
    </source>
</evidence>
<evidence type="ECO:0000256" key="1">
    <source>
        <dbReference type="ARBA" id="ARBA00004706"/>
    </source>
</evidence>
<evidence type="ECO:0000256" key="3">
    <source>
        <dbReference type="ARBA" id="ARBA00008273"/>
    </source>
</evidence>
<dbReference type="SUPFAM" id="SSF48557">
    <property type="entry name" value="L-aspartase-like"/>
    <property type="match status" value="1"/>
</dbReference>
<dbReference type="Gene3D" id="1.10.275.10">
    <property type="entry name" value="Fumarase/aspartase (N-terminal domain)"/>
    <property type="match status" value="1"/>
</dbReference>
<organism evidence="12 13">
    <name type="scientific">Halobacteriovorax marinus (strain ATCC BAA-682 / DSM 15412 / SJ)</name>
    <name type="common">Bacteriovorax marinus</name>
    <dbReference type="NCBI Taxonomy" id="862908"/>
    <lineage>
        <taxon>Bacteria</taxon>
        <taxon>Pseudomonadati</taxon>
        <taxon>Bdellovibrionota</taxon>
        <taxon>Bacteriovoracia</taxon>
        <taxon>Bacteriovoracales</taxon>
        <taxon>Halobacteriovoraceae</taxon>
        <taxon>Halobacteriovorax</taxon>
    </lineage>
</organism>
<dbReference type="PANTHER" id="PTHR43172">
    <property type="entry name" value="ADENYLOSUCCINATE LYASE"/>
    <property type="match status" value="1"/>
</dbReference>
<sequence>MISRYDKKEISEIWTEENKFKTYLEVELAILKSLEGNRVPVGTSEEIRKLAKIDVNRITEIEKETRHDIIAFCSSITENLDPKIGKFFHFGVTSSDIIDSALTLQIKQSLERILPSFKKLLASLSSKAKETKDLPTIGRSHGMYAEPMSFGQKILGHYAEFSRRYLELLDYYNDELRVQFSGAVGNYTILTPELEEVAANALGLKPEEHSTQVIPRDRIAKLISIFSLTASAIERISVEIRHLHRSDVAELFEGFAKGQKGSSTMPHKKNPISGENLTGMARMLRSHMSVALDNIVLWHERDISHSSTERMYLPDAFGILLYSLDRLSSTVENLVINDDVISNRVFENCTYLSSYYLHHLIEKTNFKRDDLYSLVQQASFEASKTQSAEVFHQALQTLLESKQTKLELPIPTRDEIKNIFLKSTDKVFERVEKSYPHGKEL</sequence>
<dbReference type="GO" id="GO:0070626">
    <property type="term" value="F:(S)-2-(5-amino-1-(5-phospho-D-ribosyl)imidazole-4-carboxamido) succinate lyase (fumarate-forming) activity"/>
    <property type="evidence" value="ECO:0007669"/>
    <property type="project" value="TreeGrafter"/>
</dbReference>
<dbReference type="CDD" id="cd01360">
    <property type="entry name" value="Adenylsuccinate_lyase_1"/>
    <property type="match status" value="1"/>
</dbReference>
<dbReference type="UniPathway" id="UPA00075">
    <property type="reaction ID" value="UER00336"/>
</dbReference>
<evidence type="ECO:0000256" key="4">
    <source>
        <dbReference type="ARBA" id="ARBA00012339"/>
    </source>
</evidence>
<dbReference type="AlphaFoldDB" id="E1X5K8"/>
<comment type="similarity">
    <text evidence="3">Belongs to the lyase 1 family. Adenylosuccinate lyase subfamily.</text>
</comment>
<proteinExistence type="inferred from homology"/>
<gene>
    <name evidence="12" type="primary">purB</name>
    <name evidence="12" type="ordered locus">BMS_2539</name>
</gene>
<keyword evidence="6" id="KW-0658">Purine biosynthesis</keyword>
<evidence type="ECO:0000256" key="7">
    <source>
        <dbReference type="ARBA" id="ARBA00023239"/>
    </source>
</evidence>
<evidence type="ECO:0000256" key="5">
    <source>
        <dbReference type="ARBA" id="ARBA00017058"/>
    </source>
</evidence>
<dbReference type="STRING" id="862908.BMS_2539"/>
<dbReference type="PANTHER" id="PTHR43172:SF1">
    <property type="entry name" value="ADENYLOSUCCINATE LYASE"/>
    <property type="match status" value="1"/>
</dbReference>
<dbReference type="Pfam" id="PF00206">
    <property type="entry name" value="Lyase_1"/>
    <property type="match status" value="1"/>
</dbReference>
<comment type="catalytic activity">
    <reaction evidence="8">
        <text>(2S)-2-[5-amino-1-(5-phospho-beta-D-ribosyl)imidazole-4-carboxamido]succinate = 5-amino-1-(5-phospho-beta-D-ribosyl)imidazole-4-carboxamide + fumarate</text>
        <dbReference type="Rhea" id="RHEA:23920"/>
        <dbReference type="ChEBI" id="CHEBI:29806"/>
        <dbReference type="ChEBI" id="CHEBI:58443"/>
        <dbReference type="ChEBI" id="CHEBI:58475"/>
        <dbReference type="EC" id="4.3.2.2"/>
    </reaction>
    <physiologicalReaction direction="left-to-right" evidence="8">
        <dbReference type="Rhea" id="RHEA:23921"/>
    </physiologicalReaction>
</comment>
<dbReference type="GO" id="GO:0006189">
    <property type="term" value="P:'de novo' IMP biosynthetic process"/>
    <property type="evidence" value="ECO:0007669"/>
    <property type="project" value="UniProtKB-UniPathway"/>
</dbReference>
<evidence type="ECO:0000256" key="2">
    <source>
        <dbReference type="ARBA" id="ARBA00004734"/>
    </source>
</evidence>
<dbReference type="UniPathway" id="UPA00074">
    <property type="reaction ID" value="UER00132"/>
</dbReference>
<dbReference type="Gene3D" id="1.20.200.10">
    <property type="entry name" value="Fumarase/aspartase (Central domain)"/>
    <property type="match status" value="1"/>
</dbReference>
<evidence type="ECO:0000256" key="9">
    <source>
        <dbReference type="ARBA" id="ARBA00049115"/>
    </source>
</evidence>
<dbReference type="RefSeq" id="WP_014245105.1">
    <property type="nucleotide sequence ID" value="NC_016620.1"/>
</dbReference>
<keyword evidence="7 12" id="KW-0456">Lyase</keyword>
<dbReference type="OrthoDB" id="5288363at2"/>
<dbReference type="eggNOG" id="COG0015">
    <property type="taxonomic scope" value="Bacteria"/>
</dbReference>
<reference evidence="13" key="1">
    <citation type="journal article" date="2013" name="ISME J.">
        <title>A small predatory core genome in the divergent marine Bacteriovorax marinus SJ and the terrestrial Bdellovibrio bacteriovorus.</title>
        <authorList>
            <person name="Crossman L.C."/>
            <person name="Chen H."/>
            <person name="Cerdeno-Tarraga A.M."/>
            <person name="Brooks K."/>
            <person name="Quail M.A."/>
            <person name="Pineiro S.A."/>
            <person name="Hobley L."/>
            <person name="Sockett R.E."/>
            <person name="Bentley S.D."/>
            <person name="Parkhill J."/>
            <person name="Williams H.N."/>
            <person name="Stine O.C."/>
        </authorList>
    </citation>
    <scope>NUCLEOTIDE SEQUENCE [LARGE SCALE GENOMIC DNA]</scope>
    <source>
        <strain evidence="13">ATCC BAA-682 / DSM 15412 / SJ</strain>
    </source>
</reference>
<dbReference type="HOGENOM" id="CLU_030949_0_1_7"/>